<dbReference type="Gene3D" id="3.10.20.30">
    <property type="match status" value="1"/>
</dbReference>
<dbReference type="InterPro" id="IPR012675">
    <property type="entry name" value="Beta-grasp_dom_sf"/>
</dbReference>
<comment type="pathway">
    <text evidence="2">Purine metabolism.</text>
</comment>
<dbReference type="eggNOG" id="COG0317">
    <property type="taxonomic scope" value="Bacteria"/>
</dbReference>
<dbReference type="Pfam" id="PF04607">
    <property type="entry name" value="RelA_SpoT"/>
    <property type="match status" value="1"/>
</dbReference>
<dbReference type="CDD" id="cd05399">
    <property type="entry name" value="NT_Rel-Spo_like"/>
    <property type="match status" value="1"/>
</dbReference>
<dbReference type="KEGG" id="sde:Sde_2238"/>
<protein>
    <recommendedName>
        <fullName evidence="1">GTP pyrophosphokinase</fullName>
    </recommendedName>
    <alternativeName>
        <fullName evidence="4">(p)ppGpp synthase</fullName>
    </alternativeName>
    <alternativeName>
        <fullName evidence="3">ATP:GTP 3'-pyrophosphotransferase</fullName>
    </alternativeName>
    <alternativeName>
        <fullName evidence="5">ppGpp synthase I</fullName>
    </alternativeName>
</protein>
<gene>
    <name evidence="9" type="ordered locus">Sde_2238</name>
</gene>
<dbReference type="FunFam" id="3.10.20.30:FF:000002">
    <property type="entry name" value="GTP pyrophosphokinase (RelA/SpoT)"/>
    <property type="match status" value="1"/>
</dbReference>
<keyword evidence="10" id="KW-1185">Reference proteome</keyword>
<dbReference type="InterPro" id="IPR043519">
    <property type="entry name" value="NT_sf"/>
</dbReference>
<keyword evidence="9" id="KW-0808">Transferase</keyword>
<dbReference type="PANTHER" id="PTHR21262">
    <property type="entry name" value="GUANOSINE-3',5'-BIS DIPHOSPHATE 3'-PYROPHOSPHOHYDROLASE"/>
    <property type="match status" value="1"/>
</dbReference>
<dbReference type="SUPFAM" id="SSF55021">
    <property type="entry name" value="ACT-like"/>
    <property type="match status" value="1"/>
</dbReference>
<dbReference type="GO" id="GO:0008728">
    <property type="term" value="F:GTP diphosphokinase activity"/>
    <property type="evidence" value="ECO:0007669"/>
    <property type="project" value="TreeGrafter"/>
</dbReference>
<dbReference type="Pfam" id="PF13291">
    <property type="entry name" value="ACT_4"/>
    <property type="match status" value="1"/>
</dbReference>
<reference evidence="9 10" key="1">
    <citation type="journal article" date="2008" name="PLoS Genet.">
        <title>Complete genome sequence of the complex carbohydrate-degrading marine bacterium, Saccharophagus degradans strain 2-40 T.</title>
        <authorList>
            <person name="Weiner R.M."/>
            <person name="Taylor L.E.II."/>
            <person name="Henrissat B."/>
            <person name="Hauser L."/>
            <person name="Land M."/>
            <person name="Coutinho P.M."/>
            <person name="Rancurel C."/>
            <person name="Saunders E.H."/>
            <person name="Longmire A.G."/>
            <person name="Zhang H."/>
            <person name="Bayer E.A."/>
            <person name="Gilbert H.J."/>
            <person name="Larimer F."/>
            <person name="Zhulin I.B."/>
            <person name="Ekborg N.A."/>
            <person name="Lamed R."/>
            <person name="Richardson P.M."/>
            <person name="Borovok I."/>
            <person name="Hutcheson S."/>
        </authorList>
    </citation>
    <scope>NUCLEOTIDE SEQUENCE [LARGE SCALE GENOMIC DNA]</scope>
    <source>
        <strain evidence="10">2-40 / ATCC 43961 / DSM 17024</strain>
    </source>
</reference>
<evidence type="ECO:0000313" key="10">
    <source>
        <dbReference type="Proteomes" id="UP000001947"/>
    </source>
</evidence>
<dbReference type="GO" id="GO:0042594">
    <property type="term" value="P:response to starvation"/>
    <property type="evidence" value="ECO:0007669"/>
    <property type="project" value="TreeGrafter"/>
</dbReference>
<dbReference type="PROSITE" id="PS51671">
    <property type="entry name" value="ACT"/>
    <property type="match status" value="1"/>
</dbReference>
<dbReference type="AlphaFoldDB" id="Q21II1"/>
<dbReference type="Gene3D" id="3.30.460.10">
    <property type="entry name" value="Beta Polymerase, domain 2"/>
    <property type="match status" value="1"/>
</dbReference>
<dbReference type="SUPFAM" id="SSF81271">
    <property type="entry name" value="TGS-like"/>
    <property type="match status" value="1"/>
</dbReference>
<evidence type="ECO:0000256" key="1">
    <source>
        <dbReference type="ARBA" id="ARBA00019852"/>
    </source>
</evidence>
<dbReference type="InterPro" id="IPR045865">
    <property type="entry name" value="ACT-like_dom_sf"/>
</dbReference>
<dbReference type="InterPro" id="IPR002912">
    <property type="entry name" value="ACT_dom"/>
</dbReference>
<dbReference type="SUPFAM" id="SSF81301">
    <property type="entry name" value="Nucleotidyltransferase"/>
    <property type="match status" value="1"/>
</dbReference>
<evidence type="ECO:0000256" key="6">
    <source>
        <dbReference type="RuleBase" id="RU003847"/>
    </source>
</evidence>
<dbReference type="SUPFAM" id="SSF109604">
    <property type="entry name" value="HD-domain/PDEase-like"/>
    <property type="match status" value="1"/>
</dbReference>
<feature type="domain" description="TGS" evidence="8">
    <location>
        <begin position="417"/>
        <end position="478"/>
    </location>
</feature>
<dbReference type="EMBL" id="CP000282">
    <property type="protein sequence ID" value="ABD81498.1"/>
    <property type="molecule type" value="Genomic_DNA"/>
</dbReference>
<dbReference type="GO" id="GO:0005886">
    <property type="term" value="C:plasma membrane"/>
    <property type="evidence" value="ECO:0007669"/>
    <property type="project" value="TreeGrafter"/>
</dbReference>
<dbReference type="Gene3D" id="1.10.3210.10">
    <property type="entry name" value="Hypothetical protein af1432"/>
    <property type="match status" value="1"/>
</dbReference>
<sequence>MVQVRVDKPLTSSGELDVDAWIERLRDLSEIDDDGKKALALACEKVIEVEGLPGDKLTGWGEGYTTLNAGLDMAEILAELQLDAESLTAALLYRSVRENKISTEVVNELFGRGVHRLIDGVRQMAAISGLTNHSGESVFGQESAEQAENVRKMLVAMVDDVRVALIKLAERTCAIRAVKKAPLEKRQRVAHEVADIYAPLAHRLGIGHIKWELEDLSFRYLRPYDYKYIAKLLDERRLDRQEYIENVIGIIKTQLSAEAIEADVFGRAKHIYSIWRKMRKKNIDFSQVYDIRAIRILVNTERECYTVLGIVHALWRNIPLEFDDYIANPKENGYRSLHTAVHGPGSRVLEVQIRTKAMHEEAEFGVCAHWRYKNAEKGGAEASYEGKIAWLRQVLEWHEEVGGSPWDDHLTASVEQDRIYLFTPEGHVIDLPEGATPVDFAFRIHSDVGLRCRGAKINGRIVPLNHPLKTADQVEILTGKRESPSRDWLNPALGYITTSRARARLHQWFKLQDRDQNIADGRALLDKEFKRLAVEGLDYDKLLKKLGLKHLDDLYAAVGTADYSVDKVLNAAQRLISGDEPVNPVISLVGKASVEKGGRDVFIDGVGNLMSQIAHCCHPIPGDRIVGYITLGRGVSIHRQDCGNIMQHQANEPSRIIAVDWAEAPKQLYSAVIALEAFDRHGLLRDITTLLDRERVNVSAMQTISDKDKNTVEMTITIEISDFGALSRVFAKLSQLPNVTEVRRKH</sequence>
<dbReference type="Pfam" id="PF13328">
    <property type="entry name" value="HD_4"/>
    <property type="match status" value="1"/>
</dbReference>
<dbReference type="InterPro" id="IPR004811">
    <property type="entry name" value="RelA/Spo_fam"/>
</dbReference>
<dbReference type="CDD" id="cd01668">
    <property type="entry name" value="TGS_RSH"/>
    <property type="match status" value="1"/>
</dbReference>
<evidence type="ECO:0000256" key="2">
    <source>
        <dbReference type="ARBA" id="ARBA00025704"/>
    </source>
</evidence>
<dbReference type="SMART" id="SM00954">
    <property type="entry name" value="RelA_SpoT"/>
    <property type="match status" value="1"/>
</dbReference>
<dbReference type="InterPro" id="IPR007685">
    <property type="entry name" value="RelA_SpoT"/>
</dbReference>
<dbReference type="Gene3D" id="3.30.70.260">
    <property type="match status" value="1"/>
</dbReference>
<dbReference type="GeneID" id="98613907"/>
<feature type="domain" description="ACT" evidence="7">
    <location>
        <begin position="672"/>
        <end position="746"/>
    </location>
</feature>
<evidence type="ECO:0000259" key="7">
    <source>
        <dbReference type="PROSITE" id="PS51671"/>
    </source>
</evidence>
<dbReference type="GO" id="GO:0008893">
    <property type="term" value="F:guanosine-3',5'-bis(diphosphate) 3'-diphosphatase activity"/>
    <property type="evidence" value="ECO:0007669"/>
    <property type="project" value="TreeGrafter"/>
</dbReference>
<name>Q21II1_SACD2</name>
<evidence type="ECO:0000313" key="9">
    <source>
        <dbReference type="EMBL" id="ABD81498.1"/>
    </source>
</evidence>
<dbReference type="OrthoDB" id="9805041at2"/>
<proteinExistence type="inferred from homology"/>
<dbReference type="InterPro" id="IPR012676">
    <property type="entry name" value="TGS-like"/>
</dbReference>
<dbReference type="Pfam" id="PF02824">
    <property type="entry name" value="TGS"/>
    <property type="match status" value="1"/>
</dbReference>
<organism evidence="9 10">
    <name type="scientific">Saccharophagus degradans (strain 2-40 / ATCC 43961 / DSM 17024)</name>
    <dbReference type="NCBI Taxonomy" id="203122"/>
    <lineage>
        <taxon>Bacteria</taxon>
        <taxon>Pseudomonadati</taxon>
        <taxon>Pseudomonadota</taxon>
        <taxon>Gammaproteobacteria</taxon>
        <taxon>Cellvibrionales</taxon>
        <taxon>Cellvibrionaceae</taxon>
        <taxon>Saccharophagus</taxon>
    </lineage>
</organism>
<evidence type="ECO:0000256" key="4">
    <source>
        <dbReference type="ARBA" id="ARBA00032407"/>
    </source>
</evidence>
<evidence type="ECO:0000256" key="5">
    <source>
        <dbReference type="ARBA" id="ARBA00033308"/>
    </source>
</evidence>
<dbReference type="PROSITE" id="PS51880">
    <property type="entry name" value="TGS"/>
    <property type="match status" value="1"/>
</dbReference>
<dbReference type="STRING" id="203122.Sde_2238"/>
<dbReference type="InterPro" id="IPR033655">
    <property type="entry name" value="TGS_RelA/SpoT"/>
</dbReference>
<accession>Q21II1</accession>
<dbReference type="RefSeq" id="WP_011468716.1">
    <property type="nucleotide sequence ID" value="NC_007912.1"/>
</dbReference>
<dbReference type="NCBIfam" id="TIGR00691">
    <property type="entry name" value="spoT_relA"/>
    <property type="match status" value="1"/>
</dbReference>
<dbReference type="FunFam" id="3.30.460.10:FF:000001">
    <property type="entry name" value="GTP pyrophosphokinase RelA"/>
    <property type="match status" value="1"/>
</dbReference>
<comment type="function">
    <text evidence="6">In eubacteria ppGpp (guanosine 3'-diphosphate 5'-diphosphate) is a mediator of the stringent response that coordinates a variety of cellular activities in response to changes in nutritional abundance.</text>
</comment>
<dbReference type="PANTHER" id="PTHR21262:SF31">
    <property type="entry name" value="GTP PYROPHOSPHOKINASE"/>
    <property type="match status" value="1"/>
</dbReference>
<dbReference type="NCBIfam" id="NF008124">
    <property type="entry name" value="PRK10872.1"/>
    <property type="match status" value="1"/>
</dbReference>
<evidence type="ECO:0000256" key="3">
    <source>
        <dbReference type="ARBA" id="ARBA00029754"/>
    </source>
</evidence>
<dbReference type="GO" id="GO:0015969">
    <property type="term" value="P:guanosine tetraphosphate metabolic process"/>
    <property type="evidence" value="ECO:0007669"/>
    <property type="project" value="InterPro"/>
</dbReference>
<evidence type="ECO:0000259" key="8">
    <source>
        <dbReference type="PROSITE" id="PS51880"/>
    </source>
</evidence>
<dbReference type="CDD" id="cd04876">
    <property type="entry name" value="ACT_RelA-SpoT"/>
    <property type="match status" value="1"/>
</dbReference>
<dbReference type="Proteomes" id="UP000001947">
    <property type="component" value="Chromosome"/>
</dbReference>
<comment type="similarity">
    <text evidence="6">Belongs to the relA/spoT family.</text>
</comment>
<dbReference type="GO" id="GO:0015949">
    <property type="term" value="P:nucleobase-containing small molecule interconversion"/>
    <property type="evidence" value="ECO:0007669"/>
    <property type="project" value="UniProtKB-ARBA"/>
</dbReference>
<dbReference type="InterPro" id="IPR004095">
    <property type="entry name" value="TGS"/>
</dbReference>
<dbReference type="HOGENOM" id="CLU_012300_3_0_6"/>